<gene>
    <name evidence="1" type="ORF">MUN89_17870</name>
</gene>
<reference evidence="1 2" key="1">
    <citation type="submission" date="2022-04" db="EMBL/GenBank/DDBJ databases">
        <title>Halobacillus sp. isolated from saltern.</title>
        <authorList>
            <person name="Won M."/>
            <person name="Lee C.-M."/>
            <person name="Woen H.-Y."/>
            <person name="Kwon S.-W."/>
        </authorList>
    </citation>
    <scope>NUCLEOTIDE SEQUENCE [LARGE SCALE GENOMIC DNA]</scope>
    <source>
        <strain evidence="1 2">SSBR10-3</strain>
    </source>
</reference>
<evidence type="ECO:0008006" key="3">
    <source>
        <dbReference type="Google" id="ProtNLM"/>
    </source>
</evidence>
<dbReference type="EMBL" id="CP095073">
    <property type="protein sequence ID" value="UOQ43730.1"/>
    <property type="molecule type" value="Genomic_DNA"/>
</dbReference>
<sequence>MKRRETFNLKAFNKDLKYIRQQEELDFSYLTEFVPQEFIQAVKPFVKAEEAFSLWGKVQAVSKRMAPEVMEIIEPAIRAFKSSVMAYKMKRVKKGFGAYFWGALQGVFAVEQRKRVRENMFNWLEIN</sequence>
<dbReference type="RefSeq" id="WP_244709130.1">
    <property type="nucleotide sequence ID" value="NZ_CP095073.1"/>
</dbReference>
<protein>
    <recommendedName>
        <fullName evidence="3">Transposase</fullName>
    </recommendedName>
</protein>
<organism evidence="1 2">
    <name type="scientific">Halobacillus salinarum</name>
    <dbReference type="NCBI Taxonomy" id="2932257"/>
    <lineage>
        <taxon>Bacteria</taxon>
        <taxon>Bacillati</taxon>
        <taxon>Bacillota</taxon>
        <taxon>Bacilli</taxon>
        <taxon>Bacillales</taxon>
        <taxon>Bacillaceae</taxon>
        <taxon>Halobacillus</taxon>
    </lineage>
</organism>
<name>A0ABY4EIA7_9BACI</name>
<evidence type="ECO:0000313" key="2">
    <source>
        <dbReference type="Proteomes" id="UP000831787"/>
    </source>
</evidence>
<dbReference type="Proteomes" id="UP000831787">
    <property type="component" value="Chromosome"/>
</dbReference>
<accession>A0ABY4EIA7</accession>
<keyword evidence="2" id="KW-1185">Reference proteome</keyword>
<evidence type="ECO:0000313" key="1">
    <source>
        <dbReference type="EMBL" id="UOQ43730.1"/>
    </source>
</evidence>
<proteinExistence type="predicted"/>